<dbReference type="InterPro" id="IPR011659">
    <property type="entry name" value="WD40"/>
</dbReference>
<dbReference type="InterPro" id="IPR038255">
    <property type="entry name" value="PBS_linker_sf"/>
</dbReference>
<dbReference type="InterPro" id="IPR011049">
    <property type="entry name" value="Serralysin-like_metalloprot_C"/>
</dbReference>
<proteinExistence type="inferred from homology"/>
<dbReference type="Pfam" id="PF07676">
    <property type="entry name" value="PD40"/>
    <property type="match status" value="3"/>
</dbReference>
<gene>
    <name evidence="3" type="ORF">GJ700_09165</name>
</gene>
<dbReference type="Gene3D" id="2.120.10.30">
    <property type="entry name" value="TolB, C-terminal domain"/>
    <property type="match status" value="1"/>
</dbReference>
<name>A0A7X2IL76_9BURK</name>
<dbReference type="EMBL" id="WKJJ01000005">
    <property type="protein sequence ID" value="MRV71889.1"/>
    <property type="molecule type" value="Genomic_DNA"/>
</dbReference>
<comment type="similarity">
    <text evidence="1">Belongs to the TolB family.</text>
</comment>
<dbReference type="Proteomes" id="UP000446768">
    <property type="component" value="Unassembled WGS sequence"/>
</dbReference>
<feature type="domain" description="DUF4214" evidence="2">
    <location>
        <begin position="530"/>
        <end position="597"/>
    </location>
</feature>
<dbReference type="PROSITE" id="PS00330">
    <property type="entry name" value="HEMOLYSIN_CALCIUM"/>
    <property type="match status" value="1"/>
</dbReference>
<protein>
    <submittedName>
        <fullName evidence="3">DUF4214 domain-containing protein</fullName>
    </submittedName>
</protein>
<dbReference type="SUPFAM" id="SSF51120">
    <property type="entry name" value="beta-Roll"/>
    <property type="match status" value="1"/>
</dbReference>
<dbReference type="PANTHER" id="PTHR36842">
    <property type="entry name" value="PROTEIN TOLB HOMOLOG"/>
    <property type="match status" value="1"/>
</dbReference>
<reference evidence="3 4" key="1">
    <citation type="submission" date="2019-11" db="EMBL/GenBank/DDBJ databases">
        <title>Novel species isolated from a subtropical stream in China.</title>
        <authorList>
            <person name="Lu H."/>
        </authorList>
    </citation>
    <scope>NUCLEOTIDE SEQUENCE [LARGE SCALE GENOMIC DNA]</scope>
    <source>
        <strain evidence="3 4">FT92W</strain>
    </source>
</reference>
<dbReference type="PANTHER" id="PTHR36842:SF1">
    <property type="entry name" value="PROTEIN TOLB"/>
    <property type="match status" value="1"/>
</dbReference>
<dbReference type="InterPro" id="IPR018511">
    <property type="entry name" value="Hemolysin-typ_Ca-bd_CS"/>
</dbReference>
<feature type="domain" description="DUF4214" evidence="2">
    <location>
        <begin position="495"/>
        <end position="528"/>
    </location>
</feature>
<organism evidence="3 4">
    <name type="scientific">Pseudoduganella rivuli</name>
    <dbReference type="NCBI Taxonomy" id="2666085"/>
    <lineage>
        <taxon>Bacteria</taxon>
        <taxon>Pseudomonadati</taxon>
        <taxon>Pseudomonadota</taxon>
        <taxon>Betaproteobacteria</taxon>
        <taxon>Burkholderiales</taxon>
        <taxon>Oxalobacteraceae</taxon>
        <taxon>Telluria group</taxon>
        <taxon>Pseudoduganella</taxon>
    </lineage>
</organism>
<dbReference type="RefSeq" id="WP_154372913.1">
    <property type="nucleotide sequence ID" value="NZ_WKJJ01000005.1"/>
</dbReference>
<dbReference type="InterPro" id="IPR001343">
    <property type="entry name" value="Hemolysn_Ca-bd"/>
</dbReference>
<dbReference type="Pfam" id="PF13946">
    <property type="entry name" value="DUF4214"/>
    <property type="match status" value="2"/>
</dbReference>
<dbReference type="InterPro" id="IPR011042">
    <property type="entry name" value="6-blade_b-propeller_TolB-like"/>
</dbReference>
<dbReference type="Gene3D" id="1.10.3130.20">
    <property type="entry name" value="Phycobilisome linker domain"/>
    <property type="match status" value="1"/>
</dbReference>
<keyword evidence="4" id="KW-1185">Reference proteome</keyword>
<comment type="caution">
    <text evidence="3">The sequence shown here is derived from an EMBL/GenBank/DDBJ whole genome shotgun (WGS) entry which is preliminary data.</text>
</comment>
<sequence length="614" mass="63037">MQANTSTIIQSSVTASDIGPRQSGNGRYAAFTTNQNLLGSDSNLATDVYVRDLQSGTISLASSATGSTAPLTGASSGAALSADGQTIAFQYANGSALVDIMVKNMTTGTLTNASTNSSGADANGHSYNAEISANGRYVAYLSKATNLVATDTNGHDDVFVKDLQTGSVRNISTTAAGVQADADSKEIAISSDGRLVAFTSYAGNLVANDSSNADIFVKDTVTGGLQRVSTDSSGNASNGNSDHAAFSANGRYVVFASQGSNLVQSDTNGTRDIFRKDLLTGETVRASVTADGAQVVGDASDASISADGRYIVFSSTGRFTAGDADGKTDIFIKDMQTGAVSRLSQSGAADDYNYLEGGALANDNLSVLYTNYKYAPGNAADVRNLVKVQVGSGFGDTTGQTINGTAGADTVNANQGADRITGLGGNDVIDGGGGVDTAVYQGARANYTVASGAGGLTITDNTGADGVDVLANVERLHFANADVAYDVYGNAGVAYRLYQAAFDRTPDAAGLGYWIKQMDNGTDRFDVARWFLAGAEAQSVYGANPTNATALNLFYNHVLHRSADAAGFNYWLNILDTGVASQSAVLASFAESAENQAALIGVMQNGMAFTAWAG</sequence>
<dbReference type="Pfam" id="PF00353">
    <property type="entry name" value="HemolysinCabind"/>
    <property type="match status" value="1"/>
</dbReference>
<evidence type="ECO:0000313" key="3">
    <source>
        <dbReference type="EMBL" id="MRV71889.1"/>
    </source>
</evidence>
<evidence type="ECO:0000313" key="4">
    <source>
        <dbReference type="Proteomes" id="UP000446768"/>
    </source>
</evidence>
<dbReference type="GO" id="GO:0005509">
    <property type="term" value="F:calcium ion binding"/>
    <property type="evidence" value="ECO:0007669"/>
    <property type="project" value="InterPro"/>
</dbReference>
<dbReference type="AlphaFoldDB" id="A0A7X2IL76"/>
<dbReference type="SUPFAM" id="SSF82171">
    <property type="entry name" value="DPP6 N-terminal domain-like"/>
    <property type="match status" value="1"/>
</dbReference>
<evidence type="ECO:0000256" key="1">
    <source>
        <dbReference type="ARBA" id="ARBA00009820"/>
    </source>
</evidence>
<dbReference type="InterPro" id="IPR025282">
    <property type="entry name" value="DUF4214"/>
</dbReference>
<accession>A0A7X2IL76</accession>
<evidence type="ECO:0000259" key="2">
    <source>
        <dbReference type="Pfam" id="PF13946"/>
    </source>
</evidence>